<evidence type="ECO:0000313" key="2">
    <source>
        <dbReference type="EMBL" id="AUD06081.1"/>
    </source>
</evidence>
<dbReference type="SUPFAM" id="SSF51735">
    <property type="entry name" value="NAD(P)-binding Rossmann-fold domains"/>
    <property type="match status" value="1"/>
</dbReference>
<dbReference type="InterPro" id="IPR051604">
    <property type="entry name" value="Ergot_Alk_Oxidoreductase"/>
</dbReference>
<dbReference type="Gene3D" id="3.90.25.10">
    <property type="entry name" value="UDP-galactose 4-epimerase, domain 1"/>
    <property type="match status" value="1"/>
</dbReference>
<proteinExistence type="predicted"/>
<organism evidence="2 3">
    <name type="scientific">Spirosoma pollinicola</name>
    <dbReference type="NCBI Taxonomy" id="2057025"/>
    <lineage>
        <taxon>Bacteria</taxon>
        <taxon>Pseudomonadati</taxon>
        <taxon>Bacteroidota</taxon>
        <taxon>Cytophagia</taxon>
        <taxon>Cytophagales</taxon>
        <taxon>Cytophagaceae</taxon>
        <taxon>Spirosoma</taxon>
    </lineage>
</organism>
<dbReference type="KEGG" id="spir:CWM47_32105"/>
<reference evidence="2 3" key="1">
    <citation type="submission" date="2017-11" db="EMBL/GenBank/DDBJ databases">
        <title>Taxonomic description and genome sequences of Spirosoma HA7 sp. nov., isolated from pollen microhabitat of Corylus avellana.</title>
        <authorList>
            <person name="Ambika Manirajan B."/>
            <person name="Suarez C."/>
            <person name="Ratering S."/>
            <person name="Geissler-Plaum R."/>
            <person name="Cardinale M."/>
            <person name="Sylvia S."/>
        </authorList>
    </citation>
    <scope>NUCLEOTIDE SEQUENCE [LARGE SCALE GENOMIC DNA]</scope>
    <source>
        <strain evidence="2 3">HA7</strain>
    </source>
</reference>
<keyword evidence="3" id="KW-1185">Reference proteome</keyword>
<dbReference type="Pfam" id="PF05368">
    <property type="entry name" value="NmrA"/>
    <property type="match status" value="1"/>
</dbReference>
<dbReference type="InterPro" id="IPR008030">
    <property type="entry name" value="NmrA-like"/>
</dbReference>
<dbReference type="Gene3D" id="3.40.50.720">
    <property type="entry name" value="NAD(P)-binding Rossmann-like Domain"/>
    <property type="match status" value="1"/>
</dbReference>
<protein>
    <submittedName>
        <fullName evidence="2">NAD(P)-dependent oxidoreductase</fullName>
    </submittedName>
</protein>
<evidence type="ECO:0000313" key="3">
    <source>
        <dbReference type="Proteomes" id="UP000232883"/>
    </source>
</evidence>
<dbReference type="Proteomes" id="UP000232883">
    <property type="component" value="Chromosome"/>
</dbReference>
<sequence length="293" mass="31537">MNTKASSPTMLITGATGNIGGELIKRLAERNIPFRAMIRSAKDRYKLADLPGIDIVEGNFDEAASLSRALAGMEKAFLVTNSSEHTQQQQLRFVAEAKRAGIKHLVKLSQLGADPASPVRFLRYHAVVEKAIQETGMDYTFLRPNLFMQGLLGFRDSIVGQNQFFAAIGAAKVSLVDVRDIAAAGAAALTESGHAGKIYTLTGPQALTHTELATELSTALGRTITFTNVTPEAMRGALAQAGFPVWQADGLLEDYAHYSRNEASAITPDVETSTGQSPHSFAEFARDYAQAFS</sequence>
<name>A0A2K8Z889_9BACT</name>
<dbReference type="CDD" id="cd05269">
    <property type="entry name" value="TMR_SDR_a"/>
    <property type="match status" value="1"/>
</dbReference>
<dbReference type="AlphaFoldDB" id="A0A2K8Z889"/>
<dbReference type="PANTHER" id="PTHR43162:SF1">
    <property type="entry name" value="PRESTALK A DIFFERENTIATION PROTEIN A"/>
    <property type="match status" value="1"/>
</dbReference>
<evidence type="ECO:0000259" key="1">
    <source>
        <dbReference type="Pfam" id="PF05368"/>
    </source>
</evidence>
<dbReference type="InterPro" id="IPR036291">
    <property type="entry name" value="NAD(P)-bd_dom_sf"/>
</dbReference>
<feature type="domain" description="NmrA-like" evidence="1">
    <location>
        <begin position="9"/>
        <end position="258"/>
    </location>
</feature>
<dbReference type="RefSeq" id="WP_100992632.1">
    <property type="nucleotide sequence ID" value="NZ_CP025096.1"/>
</dbReference>
<dbReference type="OrthoDB" id="9780595at2"/>
<dbReference type="PANTHER" id="PTHR43162">
    <property type="match status" value="1"/>
</dbReference>
<accession>A0A2K8Z889</accession>
<dbReference type="EMBL" id="CP025096">
    <property type="protein sequence ID" value="AUD06081.1"/>
    <property type="molecule type" value="Genomic_DNA"/>
</dbReference>
<gene>
    <name evidence="2" type="ORF">CWM47_32105</name>
</gene>